<gene>
    <name evidence="1" type="ORF">FOYG_10986</name>
</gene>
<evidence type="ECO:0000313" key="1">
    <source>
        <dbReference type="EMBL" id="EWY86445.1"/>
    </source>
</evidence>
<dbReference type="AlphaFoldDB" id="W9HZN1"/>
<dbReference type="Proteomes" id="UP000030753">
    <property type="component" value="Unassembled WGS sequence"/>
</dbReference>
<name>W9HZN1_FUSOX</name>
<proteinExistence type="predicted"/>
<dbReference type="EMBL" id="JH717845">
    <property type="protein sequence ID" value="EWY86445.1"/>
    <property type="molecule type" value="Genomic_DNA"/>
</dbReference>
<protein>
    <submittedName>
        <fullName evidence="1">Uncharacterized protein</fullName>
    </submittedName>
</protein>
<accession>W9HZN1</accession>
<reference evidence="1 2" key="1">
    <citation type="submission" date="2011-06" db="EMBL/GenBank/DDBJ databases">
        <title>The Genome Sequence of Fusarium oxysporum FOSC 3-a.</title>
        <authorList>
            <consortium name="The Broad Institute Genome Sequencing Platform"/>
            <person name="Ma L.-J."/>
            <person name="Gale L.R."/>
            <person name="Schwartz D.C."/>
            <person name="Zhou S."/>
            <person name="Corby-Kistler H."/>
            <person name="Young S.K."/>
            <person name="Zeng Q."/>
            <person name="Gargeya S."/>
            <person name="Fitzgerald M."/>
            <person name="Haas B."/>
            <person name="Abouelleil A."/>
            <person name="Alvarado L."/>
            <person name="Arachchi H.M."/>
            <person name="Berlin A."/>
            <person name="Brown A."/>
            <person name="Chapman S.B."/>
            <person name="Chen Z."/>
            <person name="Dunbar C."/>
            <person name="Freedman E."/>
            <person name="Gearin G."/>
            <person name="Gellesch M."/>
            <person name="Goldberg J."/>
            <person name="Griggs A."/>
            <person name="Gujja S."/>
            <person name="Heiman D."/>
            <person name="Howarth C."/>
            <person name="Larson L."/>
            <person name="Lui A."/>
            <person name="MacDonald P.J.P."/>
            <person name="Mehta T."/>
            <person name="Montmayeur A."/>
            <person name="Murphy C."/>
            <person name="Neiman D."/>
            <person name="Pearson M."/>
            <person name="Priest M."/>
            <person name="Roberts A."/>
            <person name="Saif S."/>
            <person name="Shea T."/>
            <person name="Shenoy N."/>
            <person name="Sisk P."/>
            <person name="Stolte C."/>
            <person name="Sykes S."/>
            <person name="Wortman J."/>
            <person name="Nusbaum C."/>
            <person name="Birren B."/>
        </authorList>
    </citation>
    <scope>NUCLEOTIDE SEQUENCE [LARGE SCALE GENOMIC DNA]</scope>
    <source>
        <strain evidence="2">FOSC 3-a</strain>
    </source>
</reference>
<evidence type="ECO:0000313" key="2">
    <source>
        <dbReference type="Proteomes" id="UP000030753"/>
    </source>
</evidence>
<dbReference type="HOGENOM" id="CLU_2109123_0_0_1"/>
<organism evidence="1 2">
    <name type="scientific">Fusarium oxysporum NRRL 32931</name>
    <dbReference type="NCBI Taxonomy" id="660029"/>
    <lineage>
        <taxon>Eukaryota</taxon>
        <taxon>Fungi</taxon>
        <taxon>Dikarya</taxon>
        <taxon>Ascomycota</taxon>
        <taxon>Pezizomycotina</taxon>
        <taxon>Sordariomycetes</taxon>
        <taxon>Hypocreomycetidae</taxon>
        <taxon>Hypocreales</taxon>
        <taxon>Nectriaceae</taxon>
        <taxon>Fusarium</taxon>
        <taxon>Fusarium oxysporum species complex</taxon>
    </lineage>
</organism>
<sequence>MPLSIPCGWREREKKKKKHRLDRTSSIDAQIMDVGDAPSYGSDKMGWSTTALRRSCVWALSDYFAFHSRSRNLWDPFNRARVLFRCFHLIKGFSIQLPFQGYFLCWQRPDASAGLG</sequence>